<sequence>MKQNPIDLLMGNSYDEKQGRRFYKNADKQKDYDEEYRRNKANGLSSEHADGVAHYKVLTNNYGSKDAHKTDSWDPDGPHSLMAIIINIALIFVMPVFIGFITFHKLLPANMTIKYFIVFPEVFALVCIFGSIKKYSNMLAKLSNILVLPFMTVIVIASLYLNIKHYNIYLLIASLFVNIICVFMCETHNVSEKKKKK</sequence>
<organism evidence="2 4">
    <name type="scientific">Geomonas paludis</name>
    <dbReference type="NCBI Taxonomy" id="2740185"/>
    <lineage>
        <taxon>Bacteria</taxon>
        <taxon>Pseudomonadati</taxon>
        <taxon>Thermodesulfobacteriota</taxon>
        <taxon>Desulfuromonadia</taxon>
        <taxon>Geobacterales</taxon>
        <taxon>Geobacteraceae</taxon>
        <taxon>Geomonas</taxon>
    </lineage>
</organism>
<evidence type="ECO:0000313" key="5">
    <source>
        <dbReference type="Proteomes" id="UP000831485"/>
    </source>
</evidence>
<dbReference type="EMBL" id="CP096574">
    <property type="protein sequence ID" value="UPU36610.1"/>
    <property type="molecule type" value="Genomic_DNA"/>
</dbReference>
<dbReference type="Proteomes" id="UP000568888">
    <property type="component" value="Unassembled WGS sequence"/>
</dbReference>
<feature type="transmembrane region" description="Helical" evidence="1">
    <location>
        <begin position="113"/>
        <end position="132"/>
    </location>
</feature>
<reference evidence="4" key="1">
    <citation type="submission" date="2020-06" db="EMBL/GenBank/DDBJ databases">
        <title>Draft genomic sequecing of Geomonas sp. Red736.</title>
        <authorList>
            <person name="Itoh H."/>
            <person name="Xu Z.X."/>
            <person name="Ushijima N."/>
            <person name="Masuda Y."/>
            <person name="Shiratori Y."/>
            <person name="Senoo K."/>
        </authorList>
    </citation>
    <scope>NUCLEOTIDE SEQUENCE [LARGE SCALE GENOMIC DNA]</scope>
    <source>
        <strain evidence="4">Red736</strain>
    </source>
</reference>
<protein>
    <submittedName>
        <fullName evidence="2">Uncharacterized protein</fullName>
    </submittedName>
</protein>
<keyword evidence="1" id="KW-1133">Transmembrane helix</keyword>
<reference evidence="3" key="3">
    <citation type="submission" date="2022-04" db="EMBL/GenBank/DDBJ databases">
        <authorList>
            <person name="Liu G."/>
        </authorList>
    </citation>
    <scope>NUCLEOTIDE SEQUENCE</scope>
    <source>
        <strain evidence="3">RG22</strain>
    </source>
</reference>
<dbReference type="AlphaFoldDB" id="A0A6V8N0E4"/>
<evidence type="ECO:0000313" key="2">
    <source>
        <dbReference type="EMBL" id="GFO65871.1"/>
    </source>
</evidence>
<dbReference type="EMBL" id="BLXY01000013">
    <property type="protein sequence ID" value="GFO65871.1"/>
    <property type="molecule type" value="Genomic_DNA"/>
</dbReference>
<keyword evidence="1" id="KW-0472">Membrane</keyword>
<evidence type="ECO:0000256" key="1">
    <source>
        <dbReference type="SAM" id="Phobius"/>
    </source>
</evidence>
<feature type="transmembrane region" description="Helical" evidence="1">
    <location>
        <begin position="168"/>
        <end position="187"/>
    </location>
</feature>
<accession>A0A6V8N0E4</accession>
<feature type="transmembrane region" description="Helical" evidence="1">
    <location>
        <begin position="81"/>
        <end position="101"/>
    </location>
</feature>
<evidence type="ECO:0000313" key="3">
    <source>
        <dbReference type="EMBL" id="UPU36610.1"/>
    </source>
</evidence>
<feature type="transmembrane region" description="Helical" evidence="1">
    <location>
        <begin position="144"/>
        <end position="162"/>
    </location>
</feature>
<proteinExistence type="predicted"/>
<dbReference type="Proteomes" id="UP000831485">
    <property type="component" value="Chromosome"/>
</dbReference>
<keyword evidence="5" id="KW-1185">Reference proteome</keyword>
<reference evidence="2" key="2">
    <citation type="journal article" date="2021" name="Int. J. Syst. Evol. Microbiol.">
        <title>Geomonas silvestris sp. nov., Geomonas paludis sp. nov. and Geomonas limicola sp. nov., isolated from terrestrial environments, and emended description of the genus Geomonas.</title>
        <authorList>
            <person name="Itoh H."/>
            <person name="Xu Z."/>
            <person name="Masuda Y."/>
            <person name="Ushijima N."/>
            <person name="Hayakawa C."/>
            <person name="Shiratori Y."/>
            <person name="Senoo K."/>
        </authorList>
    </citation>
    <scope>NUCLEOTIDE SEQUENCE</scope>
    <source>
        <strain evidence="2">Red736</strain>
    </source>
</reference>
<evidence type="ECO:0000313" key="4">
    <source>
        <dbReference type="Proteomes" id="UP000568888"/>
    </source>
</evidence>
<dbReference type="RefSeq" id="WP_183350332.1">
    <property type="nucleotide sequence ID" value="NZ_BLXY01000013.1"/>
</dbReference>
<name>A0A6V8N0E4_9BACT</name>
<keyword evidence="1" id="KW-0812">Transmembrane</keyword>
<gene>
    <name evidence="2" type="ORF">GMPD_37900</name>
    <name evidence="3" type="ORF">M1B72_02585</name>
</gene>